<dbReference type="Proteomes" id="UP000186141">
    <property type="component" value="Unassembled WGS sequence"/>
</dbReference>
<dbReference type="EMBL" id="FTOT01000001">
    <property type="protein sequence ID" value="SIS68077.1"/>
    <property type="molecule type" value="Genomic_DNA"/>
</dbReference>
<evidence type="ECO:0000313" key="1">
    <source>
        <dbReference type="EMBL" id="SIS68077.1"/>
    </source>
</evidence>
<proteinExistence type="predicted"/>
<accession>A0A1N7L2S2</accession>
<dbReference type="AlphaFoldDB" id="A0A1N7L2S2"/>
<protein>
    <submittedName>
        <fullName evidence="1">Uncharacterized protein</fullName>
    </submittedName>
</protein>
<keyword evidence="2" id="KW-1185">Reference proteome</keyword>
<sequence length="101" mass="11181">MTDWTVAQLDRETMLALGKALEPLPAATLATLAEIEGLSGLDGYVEQDVREEIIAPILRALGYRKESMFWTSAVWRSGSRDAMRSPNALRHLILASILLRA</sequence>
<gene>
    <name evidence="1" type="ORF">SAMN05421774_101862</name>
</gene>
<evidence type="ECO:0000313" key="2">
    <source>
        <dbReference type="Proteomes" id="UP000186141"/>
    </source>
</evidence>
<organism evidence="1 2">
    <name type="scientific">Gemmobacter megaterium</name>
    <dbReference type="NCBI Taxonomy" id="1086013"/>
    <lineage>
        <taxon>Bacteria</taxon>
        <taxon>Pseudomonadati</taxon>
        <taxon>Pseudomonadota</taxon>
        <taxon>Alphaproteobacteria</taxon>
        <taxon>Rhodobacterales</taxon>
        <taxon>Paracoccaceae</taxon>
        <taxon>Gemmobacter</taxon>
    </lineage>
</organism>
<reference evidence="1 2" key="1">
    <citation type="submission" date="2017-01" db="EMBL/GenBank/DDBJ databases">
        <authorList>
            <person name="Mah S.A."/>
            <person name="Swanson W.J."/>
            <person name="Moy G.W."/>
            <person name="Vacquier V.D."/>
        </authorList>
    </citation>
    <scope>NUCLEOTIDE SEQUENCE [LARGE SCALE GENOMIC DNA]</scope>
    <source>
        <strain evidence="1 2">DSM 26375</strain>
    </source>
</reference>
<name>A0A1N7L2S2_9RHOB</name>